<dbReference type="HOGENOM" id="CLU_259703_0_0_1"/>
<dbReference type="Proteomes" id="UP000001593">
    <property type="component" value="Unassembled WGS sequence"/>
</dbReference>
<dbReference type="OMA" id="QGWTCLR"/>
<dbReference type="PROSITE" id="PS50022">
    <property type="entry name" value="FA58C_3"/>
    <property type="match status" value="10"/>
</dbReference>
<dbReference type="EMBL" id="DS469570">
    <property type="protein sequence ID" value="EDO41980.1"/>
    <property type="molecule type" value="Genomic_DNA"/>
</dbReference>
<protein>
    <recommendedName>
        <fullName evidence="1">F5/8 type C domain-containing protein</fullName>
    </recommendedName>
</protein>
<feature type="domain" description="F5/8 type C" evidence="1">
    <location>
        <begin position="200"/>
        <end position="378"/>
    </location>
</feature>
<feature type="domain" description="F5/8 type C" evidence="1">
    <location>
        <begin position="768"/>
        <end position="922"/>
    </location>
</feature>
<dbReference type="PANTHER" id="PTHR24543:SF291">
    <property type="entry name" value="SMOKE ALARM, ISOFORM D"/>
    <property type="match status" value="1"/>
</dbReference>
<proteinExistence type="predicted"/>
<dbReference type="SMART" id="SM00231">
    <property type="entry name" value="FA58C"/>
    <property type="match status" value="9"/>
</dbReference>
<accession>A7S2T0</accession>
<sequence>MLSKKVITRYLRFVPSTYQGWTCLRVEVFGCKDCNDDMGLERYELPDKSLSASSIYYAGHEPWLGRLWDQRGEGAWCALENDGNQYLQLDFGHPVHVRGVATQGKYRKSWWAIKEYAWVKTYKLSYAEYFDDWSYSGYIGRWMFYTEDGSTHKVFSGNTGFDTVRHMLSKKVITRYLRFVPSTYQGWTCLRVEVFGCKVCDEPLGMEEFHITREQLLESTGRNLISSPNRPDLGRLNYKHMSGWGTKTNNEKKWLQVDLDSELAYVTAVATQGDRKYAYNGIAKYILSFSLNQLDWSDYQEEWETKLSIILVLHGYYSGSTRVLLGVFSGITRIFEAERPAFQVTKIYLKHKTRTRYIRFWTEEQIREMVMSVEVFGCRALIRLIYKPLHSGLSSLLSGSSGTNSETYPKYYTGSQTRLIRWYGEPAINRATANATWCAESGEFLRVDFGSVKHVRAIYMQGHPAEAKWVAKIKFSHSADGLFFKTFKGYNNIEEFMANVDTHKIVRLSMDPYLFTRILHIHPTEFEGAPCMRIALYGDEACSEPLGVESGLIPNKAMRGTSWITIDRNRKNARLNNIEGEGAWCPAVVDQTQFFEINLGQMIRVTGVATQGRLVYLGVDTWRNYTEKGVTKVSISRGGHMEELHRERCYKVENEPMVNSTTPVTSSAAKPGYESSKAELLFGSNNAWCANDGNDPFIEVDLGRSKVINEVAICGLPDGNLAGNTYEATKHELVFPITSRHVRLYPITWNTSSGSPCLTLQLYGKEECMDALGMQEWRIPRSAVSASSRISTNYMPWMARLDSTEFGGAWCARRNAVGEYLQIDLGLMARVTAIVLQGKEAATKLPSLPEAWVEKYVLWYSDDGLMWEEYKEDGTTKEFQGNNDGKAKSTSQMNSKLFTRFLRIYPKSWRNHICMRADIIGCEYCGNSLGLESQHIPDSAIRASSSTDGPRFVRLNLYDRHQTFQTHLPGEFMDIDLGPAMKRVSGFAIQGGILAFGFVTKVAVAYSKDGIKYLPYLDEDGTKEKVFNGAWGRYLAFKRRIYPHVFARYIRIIVKSVFRSASIHVEIYGCDCTDAISIVTLKASSEQSGKAASNAGLKSMSAAWCARIDDVHPYLEADLRTVYVITSILTFGDPVSKVYVASYNLTSSLDNVFWQEYVERDLEGIGNALIKFIKRGSHEGHMAHLQFPFKARYIRIGLVTSSGRCMKVQFYGRHECKEDLGMQTSMISDSSVTASSIRNLGYKPNFARIGRHYGNGAWCAATDAKGEYLQVDLGVLYRVTGVALQAKLKDTQGFVEAWVKLFKIVHSSDGITWNEHKENRESTAKEFPGPSSKYDTSKVNFTPAVYTRFIRIVALSWETHVCMRIELYGCRACGDALGLEDFRVPDGAFTSSGVASPYHLPHYGRLGHQYGYVPINKNFEDYLQVDLGKEKVITGVATSPYRDRLFELTEYALEYSQDGRAWTMHKNTTGDVILKGHRHRMETVRNDLDQNITARYVRLRPKAWLYDLNIMMELYGCDV</sequence>
<dbReference type="PROSITE" id="PS01286">
    <property type="entry name" value="FA58C_2"/>
    <property type="match status" value="2"/>
</dbReference>
<feature type="domain" description="F5/8 type C" evidence="1">
    <location>
        <begin position="542"/>
        <end position="613"/>
    </location>
</feature>
<feature type="domain" description="F5/8 type C" evidence="1">
    <location>
        <begin position="34"/>
        <end position="197"/>
    </location>
</feature>
<feature type="domain" description="F5/8 type C" evidence="1">
    <location>
        <begin position="1072"/>
        <end position="1196"/>
    </location>
</feature>
<keyword evidence="3" id="KW-1185">Reference proteome</keyword>
<gene>
    <name evidence="2" type="ORF">NEMVEDRAFT_v1g205909</name>
</gene>
<organism evidence="2 3">
    <name type="scientific">Nematostella vectensis</name>
    <name type="common">Starlet sea anemone</name>
    <dbReference type="NCBI Taxonomy" id="45351"/>
    <lineage>
        <taxon>Eukaryota</taxon>
        <taxon>Metazoa</taxon>
        <taxon>Cnidaria</taxon>
        <taxon>Anthozoa</taxon>
        <taxon>Hexacorallia</taxon>
        <taxon>Actiniaria</taxon>
        <taxon>Edwardsiidae</taxon>
        <taxon>Nematostella</taxon>
    </lineage>
</organism>
<dbReference type="FunFam" id="2.60.120.260:FF:000016">
    <property type="entry name" value="Contactin-associated protein-like 4 isoform 1"/>
    <property type="match status" value="1"/>
</dbReference>
<dbReference type="PhylomeDB" id="A7S2T0"/>
<evidence type="ECO:0000313" key="2">
    <source>
        <dbReference type="EMBL" id="EDO41980.1"/>
    </source>
</evidence>
<evidence type="ECO:0000259" key="1">
    <source>
        <dbReference type="PROSITE" id="PS50022"/>
    </source>
</evidence>
<feature type="domain" description="F5/8 type C" evidence="1">
    <location>
        <begin position="1216"/>
        <end position="1370"/>
    </location>
</feature>
<dbReference type="InterPro" id="IPR000421">
    <property type="entry name" value="FA58C"/>
</dbReference>
<feature type="domain" description="F5/8 type C" evidence="1">
    <location>
        <begin position="925"/>
        <end position="1070"/>
    </location>
</feature>
<dbReference type="InterPro" id="IPR008979">
    <property type="entry name" value="Galactose-bd-like_sf"/>
</dbReference>
<reference evidence="2 3" key="1">
    <citation type="journal article" date="2007" name="Science">
        <title>Sea anemone genome reveals ancestral eumetazoan gene repertoire and genomic organization.</title>
        <authorList>
            <person name="Putnam N.H."/>
            <person name="Srivastava M."/>
            <person name="Hellsten U."/>
            <person name="Dirks B."/>
            <person name="Chapman J."/>
            <person name="Salamov A."/>
            <person name="Terry A."/>
            <person name="Shapiro H."/>
            <person name="Lindquist E."/>
            <person name="Kapitonov V.V."/>
            <person name="Jurka J."/>
            <person name="Genikhovich G."/>
            <person name="Grigoriev I.V."/>
            <person name="Lucas S.M."/>
            <person name="Steele R.E."/>
            <person name="Finnerty J.R."/>
            <person name="Technau U."/>
            <person name="Martindale M.Q."/>
            <person name="Rokhsar D.S."/>
        </authorList>
    </citation>
    <scope>NUCLEOTIDE SEQUENCE [LARGE SCALE GENOMIC DNA]</scope>
    <source>
        <strain evidence="3">CH2 X CH6</strain>
    </source>
</reference>
<evidence type="ECO:0000313" key="3">
    <source>
        <dbReference type="Proteomes" id="UP000001593"/>
    </source>
</evidence>
<name>A7S2T0_NEMVE</name>
<dbReference type="Pfam" id="PF00754">
    <property type="entry name" value="F5_F8_type_C"/>
    <property type="match status" value="7"/>
</dbReference>
<dbReference type="CDD" id="cd00057">
    <property type="entry name" value="FA58C"/>
    <property type="match status" value="4"/>
</dbReference>
<dbReference type="Gene3D" id="2.60.120.260">
    <property type="entry name" value="Galactose-binding domain-like"/>
    <property type="match status" value="10"/>
</dbReference>
<dbReference type="InParanoid" id="A7S2T0"/>
<feature type="domain" description="F5/8 type C" evidence="1">
    <location>
        <begin position="392"/>
        <end position="539"/>
    </location>
</feature>
<dbReference type="SUPFAM" id="SSF49785">
    <property type="entry name" value="Galactose-binding domain-like"/>
    <property type="match status" value="10"/>
</dbReference>
<dbReference type="PANTHER" id="PTHR24543">
    <property type="entry name" value="MULTICOPPER OXIDASE-RELATED"/>
    <property type="match status" value="1"/>
</dbReference>
<feature type="domain" description="F5/8 type C" evidence="1">
    <location>
        <begin position="1373"/>
        <end position="1517"/>
    </location>
</feature>
<dbReference type="PROSITE" id="PS01285">
    <property type="entry name" value="FA58C_1"/>
    <property type="match status" value="2"/>
</dbReference>
<feature type="domain" description="F5/8 type C" evidence="1">
    <location>
        <begin position="1"/>
        <end position="31"/>
    </location>
</feature>